<dbReference type="InterPro" id="IPR043128">
    <property type="entry name" value="Rev_trsase/Diguanyl_cyclase"/>
</dbReference>
<comment type="caution">
    <text evidence="3">The sequence shown here is derived from an EMBL/GenBank/DDBJ whole genome shotgun (WGS) entry which is preliminary data.</text>
</comment>
<proteinExistence type="predicted"/>
<dbReference type="PANTHER" id="PTHR44757">
    <property type="entry name" value="DIGUANYLATE CYCLASE DGCP"/>
    <property type="match status" value="1"/>
</dbReference>
<keyword evidence="1" id="KW-1133">Transmembrane helix</keyword>
<reference evidence="3 4" key="1">
    <citation type="submission" date="2023-07" db="EMBL/GenBank/DDBJ databases">
        <title>Genomic Encyclopedia of Type Strains, Phase IV (KMG-IV): sequencing the most valuable type-strain genomes for metagenomic binning, comparative biology and taxonomic classification.</title>
        <authorList>
            <person name="Goeker M."/>
        </authorList>
    </citation>
    <scope>NUCLEOTIDE SEQUENCE [LARGE SCALE GENOMIC DNA]</scope>
    <source>
        <strain evidence="3 4">DSM 27848</strain>
    </source>
</reference>
<dbReference type="PROSITE" id="PS50887">
    <property type="entry name" value="GGDEF"/>
    <property type="match status" value="1"/>
</dbReference>
<evidence type="ECO:0000313" key="3">
    <source>
        <dbReference type="EMBL" id="MDQ0342548.1"/>
    </source>
</evidence>
<dbReference type="Gene3D" id="3.30.450.20">
    <property type="entry name" value="PAS domain"/>
    <property type="match status" value="1"/>
</dbReference>
<gene>
    <name evidence="3" type="ORF">J2S14_001360</name>
</gene>
<keyword evidence="1" id="KW-0472">Membrane</keyword>
<sequence length="326" mass="37839">MDLDQFALITKMINSTGAAVISYLIAFMFYNLRKRDFINKSKLSKNAESFRRLFHMNPYPLILTNLQNDEILLINHQAMDYYQLHDQEMTKIDGKFLFANPFEKQNILNMLEEHQSIKNYEMEYKVGSDFKKWAMLSLELVEYLDQTCILIGVTDITSLKKKEEELFKHATFDTLTGVMNRRSGMVLLEEKIRGPYSQEFTVCYIDINGLKTVNDNFGHSVGDDLINTSCDIIKRNIDSKDVLFRLGGDEFIIVFFGKNKEEVEEIWEKIKRDFHSFNLTGQKPFDLSASHGLSYYKPGILTTVDEILEAADQTMYEEKIVGRGND</sequence>
<organism evidence="3 4">
    <name type="scientific">Lederbergia wuyishanensis</name>
    <dbReference type="NCBI Taxonomy" id="1347903"/>
    <lineage>
        <taxon>Bacteria</taxon>
        <taxon>Bacillati</taxon>
        <taxon>Bacillota</taxon>
        <taxon>Bacilli</taxon>
        <taxon>Bacillales</taxon>
        <taxon>Bacillaceae</taxon>
        <taxon>Lederbergia</taxon>
    </lineage>
</organism>
<keyword evidence="1" id="KW-0812">Transmembrane</keyword>
<protein>
    <submittedName>
        <fullName evidence="3">Diguanylate cyclase (GGDEF)-like protein</fullName>
    </submittedName>
</protein>
<name>A0ABU0D2B9_9BACI</name>
<dbReference type="Pfam" id="PF00990">
    <property type="entry name" value="GGDEF"/>
    <property type="match status" value="1"/>
</dbReference>
<dbReference type="SMART" id="SM00267">
    <property type="entry name" value="GGDEF"/>
    <property type="match status" value="1"/>
</dbReference>
<dbReference type="Proteomes" id="UP001232343">
    <property type="component" value="Unassembled WGS sequence"/>
</dbReference>
<dbReference type="EMBL" id="JAUSUO010000002">
    <property type="protein sequence ID" value="MDQ0342548.1"/>
    <property type="molecule type" value="Genomic_DNA"/>
</dbReference>
<evidence type="ECO:0000313" key="4">
    <source>
        <dbReference type="Proteomes" id="UP001232343"/>
    </source>
</evidence>
<dbReference type="RefSeq" id="WP_307415311.1">
    <property type="nucleotide sequence ID" value="NZ_JAUSUO010000002.1"/>
</dbReference>
<feature type="domain" description="GGDEF" evidence="2">
    <location>
        <begin position="198"/>
        <end position="326"/>
    </location>
</feature>
<dbReference type="CDD" id="cd01949">
    <property type="entry name" value="GGDEF"/>
    <property type="match status" value="1"/>
</dbReference>
<dbReference type="Gene3D" id="3.30.70.270">
    <property type="match status" value="1"/>
</dbReference>
<evidence type="ECO:0000256" key="1">
    <source>
        <dbReference type="SAM" id="Phobius"/>
    </source>
</evidence>
<evidence type="ECO:0000259" key="2">
    <source>
        <dbReference type="PROSITE" id="PS50887"/>
    </source>
</evidence>
<dbReference type="SUPFAM" id="SSF55073">
    <property type="entry name" value="Nucleotide cyclase"/>
    <property type="match status" value="1"/>
</dbReference>
<dbReference type="NCBIfam" id="TIGR00254">
    <property type="entry name" value="GGDEF"/>
    <property type="match status" value="1"/>
</dbReference>
<dbReference type="InterPro" id="IPR052155">
    <property type="entry name" value="Biofilm_reg_signaling"/>
</dbReference>
<feature type="transmembrane region" description="Helical" evidence="1">
    <location>
        <begin position="12"/>
        <end position="32"/>
    </location>
</feature>
<keyword evidence="4" id="KW-1185">Reference proteome</keyword>
<dbReference type="PANTHER" id="PTHR44757:SF2">
    <property type="entry name" value="BIOFILM ARCHITECTURE MAINTENANCE PROTEIN MBAA"/>
    <property type="match status" value="1"/>
</dbReference>
<accession>A0ABU0D2B9</accession>
<dbReference type="InterPro" id="IPR000160">
    <property type="entry name" value="GGDEF_dom"/>
</dbReference>
<dbReference type="InterPro" id="IPR029787">
    <property type="entry name" value="Nucleotide_cyclase"/>
</dbReference>